<proteinExistence type="predicted"/>
<gene>
    <name evidence="1" type="ORF">Y5S_03383</name>
</gene>
<name>A0A095SFR6_9GAMM</name>
<organism evidence="1 2">
    <name type="scientific">Alcanivorax nanhaiticus</name>
    <dbReference type="NCBI Taxonomy" id="1177154"/>
    <lineage>
        <taxon>Bacteria</taxon>
        <taxon>Pseudomonadati</taxon>
        <taxon>Pseudomonadota</taxon>
        <taxon>Gammaproteobacteria</taxon>
        <taxon>Oceanospirillales</taxon>
        <taxon>Alcanivoracaceae</taxon>
        <taxon>Alcanivorax</taxon>
    </lineage>
</organism>
<comment type="caution">
    <text evidence="1">The sequence shown here is derived from an EMBL/GenBank/DDBJ whole genome shotgun (WGS) entry which is preliminary data.</text>
</comment>
<accession>A0A095SFR6</accession>
<evidence type="ECO:0000313" key="1">
    <source>
        <dbReference type="EMBL" id="KGD63397.1"/>
    </source>
</evidence>
<dbReference type="AlphaFoldDB" id="A0A095SFR6"/>
<dbReference type="OrthoDB" id="6625913at2"/>
<evidence type="ECO:0000313" key="2">
    <source>
        <dbReference type="Proteomes" id="UP000029444"/>
    </source>
</evidence>
<reference evidence="1 2" key="1">
    <citation type="submission" date="2012-09" db="EMBL/GenBank/DDBJ databases">
        <title>Genome Sequence of alkane-degrading Bacterium Alcanivorax sp. 19-m-6.</title>
        <authorList>
            <person name="Lai Q."/>
            <person name="Shao Z."/>
        </authorList>
    </citation>
    <scope>NUCLEOTIDE SEQUENCE [LARGE SCALE GENOMIC DNA]</scope>
    <source>
        <strain evidence="1 2">19-m-6</strain>
    </source>
</reference>
<dbReference type="PATRIC" id="fig|1177154.3.peg.3401"/>
<dbReference type="Proteomes" id="UP000029444">
    <property type="component" value="Unassembled WGS sequence"/>
</dbReference>
<protein>
    <submittedName>
        <fullName evidence="1">Uncharacterized protein</fullName>
    </submittedName>
</protein>
<keyword evidence="2" id="KW-1185">Reference proteome</keyword>
<sequence>MPEKISYEEMLQQLESKGIKVVDGARRLYAALNNGVAADVNGTTGPVRIKLVDGAVVVEEQTLH</sequence>
<dbReference type="STRING" id="1177154.Y5S_03383"/>
<dbReference type="EMBL" id="ARXV01000018">
    <property type="protein sequence ID" value="KGD63397.1"/>
    <property type="molecule type" value="Genomic_DNA"/>
</dbReference>